<keyword evidence="3" id="KW-1185">Reference proteome</keyword>
<reference evidence="2" key="1">
    <citation type="submission" date="2021-10" db="EMBL/GenBank/DDBJ databases">
        <title>Gramella sp. ASW11-100T, isolated from marine sediment.</title>
        <authorList>
            <person name="Xia C."/>
        </authorList>
    </citation>
    <scope>NUCLEOTIDE SEQUENCE</scope>
    <source>
        <strain evidence="2">ASW11-100</strain>
    </source>
</reference>
<evidence type="ECO:0000313" key="3">
    <source>
        <dbReference type="Proteomes" id="UP001139414"/>
    </source>
</evidence>
<proteinExistence type="predicted"/>
<dbReference type="InterPro" id="IPR045607">
    <property type="entry name" value="DUF6452"/>
</dbReference>
<feature type="signal peptide" evidence="1">
    <location>
        <begin position="1"/>
        <end position="22"/>
    </location>
</feature>
<keyword evidence="1" id="KW-0732">Signal</keyword>
<comment type="caution">
    <text evidence="2">The sequence shown here is derived from an EMBL/GenBank/DDBJ whole genome shotgun (WGS) entry which is preliminary data.</text>
</comment>
<protein>
    <submittedName>
        <fullName evidence="2">DUF6452 family protein</fullName>
    </submittedName>
</protein>
<dbReference type="Pfam" id="PF20050">
    <property type="entry name" value="DUF6452"/>
    <property type="match status" value="1"/>
</dbReference>
<sequence>MKQLNYYFVLILALLVSLGCQRDDICAESIETTPLLIIRFYDIEEPDELKAPQNLSIRSVDSDSTDFVVNTGSGGAVPYYRFSRDSIAIPLKTDNDLTEYVFTLNTAQGDSTATNSGTRDTISFTYGREEEYINRACAYKISYVGLKQAVNGGEDGPNWIQDIQIEEPNVEDQNQAHVSIFF</sequence>
<accession>A0A9X1RWQ2</accession>
<name>A0A9X1RWQ2_9FLAO</name>
<dbReference type="AlphaFoldDB" id="A0A9X1RWQ2"/>
<gene>
    <name evidence="2" type="ORF">LGQ90_04425</name>
</gene>
<dbReference type="EMBL" id="JAJBZG010000001">
    <property type="protein sequence ID" value="MCB7480502.1"/>
    <property type="molecule type" value="Genomic_DNA"/>
</dbReference>
<dbReference type="RefSeq" id="WP_229338495.1">
    <property type="nucleotide sequence ID" value="NZ_JAJBZG010000001.1"/>
</dbReference>
<dbReference type="PROSITE" id="PS51257">
    <property type="entry name" value="PROKAR_LIPOPROTEIN"/>
    <property type="match status" value="1"/>
</dbReference>
<dbReference type="Proteomes" id="UP001139414">
    <property type="component" value="Unassembled WGS sequence"/>
</dbReference>
<organism evidence="2 3">
    <name type="scientific">Christiangramia sediminis</name>
    <dbReference type="NCBI Taxonomy" id="2881336"/>
    <lineage>
        <taxon>Bacteria</taxon>
        <taxon>Pseudomonadati</taxon>
        <taxon>Bacteroidota</taxon>
        <taxon>Flavobacteriia</taxon>
        <taxon>Flavobacteriales</taxon>
        <taxon>Flavobacteriaceae</taxon>
        <taxon>Christiangramia</taxon>
    </lineage>
</organism>
<evidence type="ECO:0000313" key="2">
    <source>
        <dbReference type="EMBL" id="MCB7480502.1"/>
    </source>
</evidence>
<feature type="chain" id="PRO_5040769021" evidence="1">
    <location>
        <begin position="23"/>
        <end position="182"/>
    </location>
</feature>
<evidence type="ECO:0000256" key="1">
    <source>
        <dbReference type="SAM" id="SignalP"/>
    </source>
</evidence>